<comment type="similarity">
    <text evidence="1">Belongs to the peptidase M20 family.</text>
</comment>
<dbReference type="SUPFAM" id="SSF53187">
    <property type="entry name" value="Zn-dependent exopeptidases"/>
    <property type="match status" value="1"/>
</dbReference>
<evidence type="ECO:0000256" key="2">
    <source>
        <dbReference type="ARBA" id="ARBA00022801"/>
    </source>
</evidence>
<evidence type="ECO:0000313" key="5">
    <source>
        <dbReference type="EMBL" id="KAB7707191.1"/>
    </source>
</evidence>
<feature type="binding site" evidence="3">
    <location>
        <position position="192"/>
    </location>
    <ligand>
        <name>Zn(2+)</name>
        <dbReference type="ChEBI" id="CHEBI:29105"/>
        <label>1</label>
    </ligand>
</feature>
<comment type="cofactor">
    <cofactor evidence="3">
        <name>Zn(2+)</name>
        <dbReference type="ChEBI" id="CHEBI:29105"/>
    </cofactor>
    <text evidence="3">Binds 2 Zn(2+) ions per subunit.</text>
</comment>
<keyword evidence="6" id="KW-1185">Reference proteome</keyword>
<dbReference type="PANTHER" id="PTHR32494:SF5">
    <property type="entry name" value="ALLANTOATE AMIDOHYDROLASE"/>
    <property type="match status" value="1"/>
</dbReference>
<dbReference type="InterPro" id="IPR002933">
    <property type="entry name" value="Peptidase_M20"/>
</dbReference>
<feature type="binding site" evidence="3">
    <location>
        <position position="96"/>
    </location>
    <ligand>
        <name>Zn(2+)</name>
        <dbReference type="ChEBI" id="CHEBI:29105"/>
        <label>2</label>
    </ligand>
</feature>
<evidence type="ECO:0000256" key="1">
    <source>
        <dbReference type="ARBA" id="ARBA00006153"/>
    </source>
</evidence>
<gene>
    <name evidence="5" type="ORF">F9802_09295</name>
</gene>
<accession>A0A6I1FW44</accession>
<dbReference type="CDD" id="cd03884">
    <property type="entry name" value="M20_bAS"/>
    <property type="match status" value="1"/>
</dbReference>
<reference evidence="5 6" key="1">
    <citation type="submission" date="2019-10" db="EMBL/GenBank/DDBJ databases">
        <title>Bacillus aerolatum sp. nov., isolated from bioaerosol of sport playgrounds.</title>
        <authorList>
            <person name="Chen P."/>
            <person name="Zhang G."/>
        </authorList>
    </citation>
    <scope>NUCLEOTIDE SEQUENCE [LARGE SCALE GENOMIC DNA]</scope>
    <source>
        <strain evidence="5 6">CX253</strain>
    </source>
</reference>
<evidence type="ECO:0000256" key="3">
    <source>
        <dbReference type="PIRSR" id="PIRSR001235-1"/>
    </source>
</evidence>
<dbReference type="SUPFAM" id="SSF55031">
    <property type="entry name" value="Bacterial exopeptidase dimerisation domain"/>
    <property type="match status" value="1"/>
</dbReference>
<protein>
    <submittedName>
        <fullName evidence="5">Hydantoinase/carbamoylase family amidase</fullName>
        <ecNumber evidence="5">3.5.-.-</ecNumber>
    </submittedName>
</protein>
<dbReference type="EMBL" id="WEIO01000004">
    <property type="protein sequence ID" value="KAB7707191.1"/>
    <property type="molecule type" value="Genomic_DNA"/>
</dbReference>
<keyword evidence="3" id="KW-0479">Metal-binding</keyword>
<name>A0A6I1FW44_9BACI</name>
<dbReference type="PANTHER" id="PTHR32494">
    <property type="entry name" value="ALLANTOATE DEIMINASE-RELATED"/>
    <property type="match status" value="1"/>
</dbReference>
<dbReference type="GO" id="GO:0016813">
    <property type="term" value="F:hydrolase activity, acting on carbon-nitrogen (but not peptide) bonds, in linear amidines"/>
    <property type="evidence" value="ECO:0007669"/>
    <property type="project" value="InterPro"/>
</dbReference>
<proteinExistence type="inferred from homology"/>
<dbReference type="InterPro" id="IPR011650">
    <property type="entry name" value="Peptidase_M20_dimer"/>
</dbReference>
<evidence type="ECO:0000313" key="6">
    <source>
        <dbReference type="Proteomes" id="UP000429595"/>
    </source>
</evidence>
<evidence type="ECO:0000259" key="4">
    <source>
        <dbReference type="Pfam" id="PF07687"/>
    </source>
</evidence>
<dbReference type="RefSeq" id="WP_152151202.1">
    <property type="nucleotide sequence ID" value="NZ_WEIO01000004.1"/>
</dbReference>
<dbReference type="PIRSF" id="PIRSF001235">
    <property type="entry name" value="Amidase_carbamoylase"/>
    <property type="match status" value="1"/>
</dbReference>
<feature type="binding site" evidence="3">
    <location>
        <position position="383"/>
    </location>
    <ligand>
        <name>Zn(2+)</name>
        <dbReference type="ChEBI" id="CHEBI:29105"/>
        <label>2</label>
    </ligand>
</feature>
<keyword evidence="3" id="KW-0862">Zinc</keyword>
<feature type="domain" description="Peptidase M20 dimerisation" evidence="4">
    <location>
        <begin position="210"/>
        <end position="311"/>
    </location>
</feature>
<dbReference type="Proteomes" id="UP000429595">
    <property type="component" value="Unassembled WGS sequence"/>
</dbReference>
<comment type="caution">
    <text evidence="5">The sequence shown here is derived from an EMBL/GenBank/DDBJ whole genome shotgun (WGS) entry which is preliminary data.</text>
</comment>
<sequence>MKQQMYKINTDRLISSIQTSAKYGTLPNGGLCRLTLSDEDQQIRDLFMIWMKECGLEVRIDDFGNMYGRREGKNRDASPVVIGSHLDTQPKGGKYDGVLGVMAALEVVRTLNDDNVLTERPIEIVNFTNEEGARFEPAMLGSGALAHAFPVEFVMNMKDKDGKIFSEELEKTGYNGSTENRLKDLYCFLELHIEQGPVLEDSGTSVGAVIGIQGISCLEVTVNGRTSHAGTTPMNNRKDALLLAAKMIQETYKTAETVPGLLVTVGRIQASPNVTNSLADQTVFSIDIRHPEDAVRERYTNEIKEKLSTTALIEKMEMHIKDIVEMKAEIFSKDIIGEIEAAAEKHGYSSLRLISGAGHDAKYMNKMAPTGMIFIPSVGGISHCEEEFSEDADIEKGAQVLLELVLTFANKEKELNR</sequence>
<organism evidence="5 6">
    <name type="scientific">Bacillus aerolatus</name>
    <dbReference type="NCBI Taxonomy" id="2653354"/>
    <lineage>
        <taxon>Bacteria</taxon>
        <taxon>Bacillati</taxon>
        <taxon>Bacillota</taxon>
        <taxon>Bacilli</taxon>
        <taxon>Bacillales</taxon>
        <taxon>Bacillaceae</taxon>
        <taxon>Bacillus</taxon>
    </lineage>
</organism>
<dbReference type="NCBIfam" id="NF006771">
    <property type="entry name" value="PRK09290.1-5"/>
    <property type="match status" value="1"/>
</dbReference>
<dbReference type="GO" id="GO:0046872">
    <property type="term" value="F:metal ion binding"/>
    <property type="evidence" value="ECO:0007669"/>
    <property type="project" value="UniProtKB-KW"/>
</dbReference>
<dbReference type="Pfam" id="PF07687">
    <property type="entry name" value="M20_dimer"/>
    <property type="match status" value="1"/>
</dbReference>
<feature type="binding site" evidence="3">
    <location>
        <position position="131"/>
    </location>
    <ligand>
        <name>Zn(2+)</name>
        <dbReference type="ChEBI" id="CHEBI:29105"/>
        <label>2</label>
    </ligand>
</feature>
<feature type="binding site" evidence="3">
    <location>
        <position position="96"/>
    </location>
    <ligand>
        <name>Zn(2+)</name>
        <dbReference type="ChEBI" id="CHEBI:29105"/>
        <label>1</label>
    </ligand>
</feature>
<dbReference type="EC" id="3.5.-.-" evidence="5"/>
<dbReference type="NCBIfam" id="NF006769">
    <property type="entry name" value="PRK09290.1-3"/>
    <property type="match status" value="1"/>
</dbReference>
<dbReference type="NCBIfam" id="TIGR01879">
    <property type="entry name" value="hydantase"/>
    <property type="match status" value="1"/>
</dbReference>
<dbReference type="InterPro" id="IPR010158">
    <property type="entry name" value="Amidase_Cbmase"/>
</dbReference>
<feature type="binding site" evidence="3">
    <location>
        <position position="85"/>
    </location>
    <ligand>
        <name>Zn(2+)</name>
        <dbReference type="ChEBI" id="CHEBI:29105"/>
        <label>1</label>
    </ligand>
</feature>
<dbReference type="AlphaFoldDB" id="A0A6I1FW44"/>
<dbReference type="Gene3D" id="3.40.630.10">
    <property type="entry name" value="Zn peptidases"/>
    <property type="match status" value="1"/>
</dbReference>
<dbReference type="Pfam" id="PF01546">
    <property type="entry name" value="Peptidase_M20"/>
    <property type="match status" value="1"/>
</dbReference>
<dbReference type="InterPro" id="IPR036264">
    <property type="entry name" value="Bact_exopeptidase_dim_dom"/>
</dbReference>
<dbReference type="Gene3D" id="3.30.70.360">
    <property type="match status" value="1"/>
</dbReference>
<keyword evidence="2 5" id="KW-0378">Hydrolase</keyword>